<dbReference type="PANTHER" id="PTHR43386:SF1">
    <property type="entry name" value="D,D-DIPEPTIDE TRANSPORT SYSTEM PERMEASE PROTEIN DDPC-RELATED"/>
    <property type="match status" value="1"/>
</dbReference>
<dbReference type="GO" id="GO:0005886">
    <property type="term" value="C:plasma membrane"/>
    <property type="evidence" value="ECO:0007669"/>
    <property type="project" value="UniProtKB-SubCell"/>
</dbReference>
<proteinExistence type="predicted"/>
<feature type="transmembrane region" description="Helical" evidence="7">
    <location>
        <begin position="34"/>
        <end position="54"/>
    </location>
</feature>
<evidence type="ECO:0000313" key="9">
    <source>
        <dbReference type="EMBL" id="SVA24850.1"/>
    </source>
</evidence>
<keyword evidence="3" id="KW-1003">Cell membrane</keyword>
<dbReference type="GO" id="GO:0055085">
    <property type="term" value="P:transmembrane transport"/>
    <property type="evidence" value="ECO:0007669"/>
    <property type="project" value="InterPro"/>
</dbReference>
<feature type="transmembrane region" description="Helical" evidence="7">
    <location>
        <begin position="291"/>
        <end position="315"/>
    </location>
</feature>
<dbReference type="EMBL" id="UINC01005998">
    <property type="protein sequence ID" value="SVA24850.1"/>
    <property type="molecule type" value="Genomic_DNA"/>
</dbReference>
<evidence type="ECO:0000256" key="4">
    <source>
        <dbReference type="ARBA" id="ARBA00022692"/>
    </source>
</evidence>
<dbReference type="PANTHER" id="PTHR43386">
    <property type="entry name" value="OLIGOPEPTIDE TRANSPORT SYSTEM PERMEASE PROTEIN APPC"/>
    <property type="match status" value="1"/>
</dbReference>
<name>A0A381U9F4_9ZZZZ</name>
<dbReference type="PROSITE" id="PS50928">
    <property type="entry name" value="ABC_TM1"/>
    <property type="match status" value="1"/>
</dbReference>
<feature type="transmembrane region" description="Helical" evidence="7">
    <location>
        <begin position="188"/>
        <end position="205"/>
    </location>
</feature>
<evidence type="ECO:0000256" key="7">
    <source>
        <dbReference type="SAM" id="Phobius"/>
    </source>
</evidence>
<feature type="transmembrane region" description="Helical" evidence="7">
    <location>
        <begin position="125"/>
        <end position="150"/>
    </location>
</feature>
<organism evidence="9">
    <name type="scientific">marine metagenome</name>
    <dbReference type="NCBI Taxonomy" id="408172"/>
    <lineage>
        <taxon>unclassified sequences</taxon>
        <taxon>metagenomes</taxon>
        <taxon>ecological metagenomes</taxon>
    </lineage>
</organism>
<dbReference type="InterPro" id="IPR050366">
    <property type="entry name" value="BP-dependent_transpt_permease"/>
</dbReference>
<dbReference type="Pfam" id="PF00528">
    <property type="entry name" value="BPD_transp_1"/>
    <property type="match status" value="1"/>
</dbReference>
<dbReference type="InterPro" id="IPR035906">
    <property type="entry name" value="MetI-like_sf"/>
</dbReference>
<keyword evidence="4 7" id="KW-0812">Transmembrane</keyword>
<feature type="transmembrane region" description="Helical" evidence="7">
    <location>
        <begin position="236"/>
        <end position="257"/>
    </location>
</feature>
<comment type="subcellular location">
    <subcellularLocation>
        <location evidence="1">Cell membrane</location>
        <topology evidence="1">Multi-pass membrane protein</topology>
    </subcellularLocation>
</comment>
<reference evidence="9" key="1">
    <citation type="submission" date="2018-05" db="EMBL/GenBank/DDBJ databases">
        <authorList>
            <person name="Lanie J.A."/>
            <person name="Ng W.-L."/>
            <person name="Kazmierczak K.M."/>
            <person name="Andrzejewski T.M."/>
            <person name="Davidsen T.M."/>
            <person name="Wayne K.J."/>
            <person name="Tettelin H."/>
            <person name="Glass J.I."/>
            <person name="Rusch D."/>
            <person name="Podicherti R."/>
            <person name="Tsui H.-C.T."/>
            <person name="Winkler M.E."/>
        </authorList>
    </citation>
    <scope>NUCLEOTIDE SEQUENCE</scope>
</reference>
<evidence type="ECO:0000256" key="3">
    <source>
        <dbReference type="ARBA" id="ARBA00022475"/>
    </source>
</evidence>
<sequence length="326" mass="35568">MTTPAGQKTLEELQDVNRESFLNRAIYVLRRWPLIPFIILGTLIICAIFAPLIAPYEPELDQLRAVLASPAWAEPCEEGQLSNKFEACNTNGVPLGRDEKVYHFFLGADQLGRDLLSRIIFGARLSLSLAAVAICVGTVFGTLVGLVAGYYGGIIDEIIMRIVDVFNAIPYLLLAIALVFVLGQSFTVVAFVLALGAWAGIARLVRGQTLQVRSFDFIALARVAGASTPRLMLKHLLPAVGNTVVVATTLQVGNTILSESILSFLGAGVPPPTPSWGADISNGREYLGSAWWVAFFPGMAIFLTVLSFNFCGDWLRDRWDPRLRQI</sequence>
<keyword evidence="6 7" id="KW-0472">Membrane</keyword>
<accession>A0A381U9F4</accession>
<feature type="transmembrane region" description="Helical" evidence="7">
    <location>
        <begin position="162"/>
        <end position="182"/>
    </location>
</feature>
<evidence type="ECO:0000256" key="6">
    <source>
        <dbReference type="ARBA" id="ARBA00023136"/>
    </source>
</evidence>
<dbReference type="Gene3D" id="1.10.3720.10">
    <property type="entry name" value="MetI-like"/>
    <property type="match status" value="1"/>
</dbReference>
<dbReference type="SUPFAM" id="SSF161098">
    <property type="entry name" value="MetI-like"/>
    <property type="match status" value="1"/>
</dbReference>
<dbReference type="AlphaFoldDB" id="A0A381U9F4"/>
<keyword evidence="5 7" id="KW-1133">Transmembrane helix</keyword>
<gene>
    <name evidence="9" type="ORF">METZ01_LOCUS77704</name>
</gene>
<feature type="domain" description="ABC transmembrane type-1" evidence="8">
    <location>
        <begin position="123"/>
        <end position="312"/>
    </location>
</feature>
<keyword evidence="2" id="KW-0813">Transport</keyword>
<evidence type="ECO:0000256" key="2">
    <source>
        <dbReference type="ARBA" id="ARBA00022448"/>
    </source>
</evidence>
<dbReference type="InterPro" id="IPR000515">
    <property type="entry name" value="MetI-like"/>
</dbReference>
<evidence type="ECO:0000256" key="5">
    <source>
        <dbReference type="ARBA" id="ARBA00022989"/>
    </source>
</evidence>
<dbReference type="CDD" id="cd06261">
    <property type="entry name" value="TM_PBP2"/>
    <property type="match status" value="1"/>
</dbReference>
<evidence type="ECO:0000259" key="8">
    <source>
        <dbReference type="PROSITE" id="PS50928"/>
    </source>
</evidence>
<protein>
    <recommendedName>
        <fullName evidence="8">ABC transmembrane type-1 domain-containing protein</fullName>
    </recommendedName>
</protein>
<evidence type="ECO:0000256" key="1">
    <source>
        <dbReference type="ARBA" id="ARBA00004651"/>
    </source>
</evidence>